<dbReference type="Pfam" id="PF25876">
    <property type="entry name" value="HH_MFP_RND"/>
    <property type="match status" value="1"/>
</dbReference>
<dbReference type="InterPro" id="IPR006143">
    <property type="entry name" value="RND_pump_MFP"/>
</dbReference>
<dbReference type="GO" id="GO:0005886">
    <property type="term" value="C:plasma membrane"/>
    <property type="evidence" value="ECO:0007669"/>
    <property type="project" value="TreeGrafter"/>
</dbReference>
<dbReference type="AlphaFoldDB" id="A0A2C9D1F8"/>
<dbReference type="FunFam" id="2.40.420.20:FF:000001">
    <property type="entry name" value="Efflux RND transporter periplasmic adaptor subunit"/>
    <property type="match status" value="1"/>
</dbReference>
<feature type="domain" description="Multidrug resistance protein MdtA-like beta-barrel" evidence="7">
    <location>
        <begin position="222"/>
        <end position="308"/>
    </location>
</feature>
<dbReference type="PANTHER" id="PTHR30158">
    <property type="entry name" value="ACRA/E-RELATED COMPONENT OF DRUG EFFLUX TRANSPORTER"/>
    <property type="match status" value="1"/>
</dbReference>
<dbReference type="KEGG" id="hdi:HDIA_0478"/>
<name>A0A2C9D1F8_9HYPH</name>
<keyword evidence="10" id="KW-1185">Reference proteome</keyword>
<dbReference type="NCBIfam" id="TIGR01730">
    <property type="entry name" value="RND_mfp"/>
    <property type="match status" value="1"/>
</dbReference>
<dbReference type="Gene3D" id="1.10.287.470">
    <property type="entry name" value="Helix hairpin bin"/>
    <property type="match status" value="1"/>
</dbReference>
<dbReference type="InterPro" id="IPR058627">
    <property type="entry name" value="MdtA-like_C"/>
</dbReference>
<evidence type="ECO:0000256" key="1">
    <source>
        <dbReference type="ARBA" id="ARBA00004196"/>
    </source>
</evidence>
<accession>A0A2C9D1F8</accession>
<comment type="similarity">
    <text evidence="2">Belongs to the membrane fusion protein (MFP) (TC 8.A.1) family.</text>
</comment>
<sequence>MTVFNLRRLAAGTGLAVIIAAGSATAIIDGIEGAKAEAANAAVAPAAVPVSVATVETQDVTTWQEFSGRLEAIDRVDVRSRVAGAIQSANFREGALVKKGDLLLQIDPAPFQAAVAAAKAEVSAAEARVELAKLELDRGRKLIENRTVSQSDVDQRASAYNEATANLQAAQAALQSSQLQLGYTRITAPISGRVGKLQITVGNLVAAGAASPVMTTLVSVDPIYASFDVDEKVVSRALAELGASDAANRPVEDIPVEIQTDASTPPIRGRLQFIDNEVDTASGTVHVRAVFDNHEGLLFPGQFVRVRVGQPKPTPQVLISERAVGTDQDRKFVLVVGANDTLAYRQVELGDWVDGLRIVTSGLKAGDRIVVDGLQRVRPGAVVSPQTVAMASLSEAATPTDVAEQ</sequence>
<dbReference type="Gene3D" id="2.40.50.100">
    <property type="match status" value="1"/>
</dbReference>
<evidence type="ECO:0000259" key="7">
    <source>
        <dbReference type="Pfam" id="PF25944"/>
    </source>
</evidence>
<dbReference type="GO" id="GO:0030313">
    <property type="term" value="C:cell envelope"/>
    <property type="evidence" value="ECO:0007669"/>
    <property type="project" value="UniProtKB-SubCell"/>
</dbReference>
<evidence type="ECO:0000256" key="3">
    <source>
        <dbReference type="SAM" id="Coils"/>
    </source>
</evidence>
<dbReference type="InterPro" id="IPR058625">
    <property type="entry name" value="MdtA-like_BSH"/>
</dbReference>
<reference evidence="10" key="1">
    <citation type="submission" date="2017-09" db="EMBL/GenBank/DDBJ databases">
        <title>Genome sequence of Nannocystis excedens DSM 71.</title>
        <authorList>
            <person name="Blom J."/>
        </authorList>
    </citation>
    <scope>NUCLEOTIDE SEQUENCE [LARGE SCALE GENOMIC DNA]</scope>
    <source>
        <strain evidence="10">type strain: E19</strain>
    </source>
</reference>
<evidence type="ECO:0000256" key="4">
    <source>
        <dbReference type="SAM" id="SignalP"/>
    </source>
</evidence>
<keyword evidence="3" id="KW-0175">Coiled coil</keyword>
<dbReference type="GO" id="GO:0022857">
    <property type="term" value="F:transmembrane transporter activity"/>
    <property type="evidence" value="ECO:0007669"/>
    <property type="project" value="InterPro"/>
</dbReference>
<organism evidence="9 10">
    <name type="scientific">Hartmannibacter diazotrophicus</name>
    <dbReference type="NCBI Taxonomy" id="1482074"/>
    <lineage>
        <taxon>Bacteria</taxon>
        <taxon>Pseudomonadati</taxon>
        <taxon>Pseudomonadota</taxon>
        <taxon>Alphaproteobacteria</taxon>
        <taxon>Hyphomicrobiales</taxon>
        <taxon>Pleomorphomonadaceae</taxon>
        <taxon>Hartmannibacter</taxon>
    </lineage>
</organism>
<keyword evidence="4" id="KW-0732">Signal</keyword>
<dbReference type="GO" id="GO:0046677">
    <property type="term" value="P:response to antibiotic"/>
    <property type="evidence" value="ECO:0007669"/>
    <property type="project" value="TreeGrafter"/>
</dbReference>
<feature type="chain" id="PRO_5012835706" evidence="4">
    <location>
        <begin position="27"/>
        <end position="405"/>
    </location>
</feature>
<comment type="subcellular location">
    <subcellularLocation>
        <location evidence="1">Cell envelope</location>
    </subcellularLocation>
</comment>
<dbReference type="InterPro" id="IPR058624">
    <property type="entry name" value="MdtA-like_HH"/>
</dbReference>
<feature type="domain" description="Multidrug resistance protein MdtA-like alpha-helical hairpin" evidence="5">
    <location>
        <begin position="116"/>
        <end position="184"/>
    </location>
</feature>
<feature type="coiled-coil region" evidence="3">
    <location>
        <begin position="115"/>
        <end position="180"/>
    </location>
</feature>
<dbReference type="Gene3D" id="2.40.30.170">
    <property type="match status" value="1"/>
</dbReference>
<dbReference type="EMBL" id="LT960614">
    <property type="protein sequence ID" value="SON54019.1"/>
    <property type="molecule type" value="Genomic_DNA"/>
</dbReference>
<dbReference type="PANTHER" id="PTHR30158:SF10">
    <property type="entry name" value="CATION EFFLUX PUMP"/>
    <property type="match status" value="1"/>
</dbReference>
<dbReference type="Pfam" id="PF25944">
    <property type="entry name" value="Beta-barrel_RND"/>
    <property type="match status" value="1"/>
</dbReference>
<dbReference type="OrthoDB" id="9816569at2"/>
<evidence type="ECO:0000259" key="8">
    <source>
        <dbReference type="Pfam" id="PF25967"/>
    </source>
</evidence>
<evidence type="ECO:0000256" key="2">
    <source>
        <dbReference type="ARBA" id="ARBA00009477"/>
    </source>
</evidence>
<evidence type="ECO:0000313" key="9">
    <source>
        <dbReference type="EMBL" id="SON54019.1"/>
    </source>
</evidence>
<proteinExistence type="inferred from homology"/>
<gene>
    <name evidence="9" type="primary">bepF_1</name>
    <name evidence="9" type="ORF">HDIA_0478</name>
</gene>
<dbReference type="RefSeq" id="WP_099554010.1">
    <property type="nucleotide sequence ID" value="NZ_LT960614.1"/>
</dbReference>
<dbReference type="Pfam" id="PF25917">
    <property type="entry name" value="BSH_RND"/>
    <property type="match status" value="1"/>
</dbReference>
<dbReference type="Gene3D" id="2.40.420.20">
    <property type="match status" value="1"/>
</dbReference>
<feature type="domain" description="Multidrug resistance protein MdtA-like C-terminal permuted SH3" evidence="8">
    <location>
        <begin position="317"/>
        <end position="376"/>
    </location>
</feature>
<feature type="domain" description="Multidrug resistance protein MdtA-like barrel-sandwich hybrid" evidence="6">
    <location>
        <begin position="75"/>
        <end position="216"/>
    </location>
</feature>
<dbReference type="SUPFAM" id="SSF111369">
    <property type="entry name" value="HlyD-like secretion proteins"/>
    <property type="match status" value="1"/>
</dbReference>
<protein>
    <submittedName>
        <fullName evidence="9">Efflux pump periplasmic linker BepF</fullName>
    </submittedName>
</protein>
<dbReference type="Proteomes" id="UP000223606">
    <property type="component" value="Chromosome 1"/>
</dbReference>
<dbReference type="Pfam" id="PF25967">
    <property type="entry name" value="RND-MFP_C"/>
    <property type="match status" value="1"/>
</dbReference>
<evidence type="ECO:0000259" key="5">
    <source>
        <dbReference type="Pfam" id="PF25876"/>
    </source>
</evidence>
<evidence type="ECO:0000313" key="10">
    <source>
        <dbReference type="Proteomes" id="UP000223606"/>
    </source>
</evidence>
<evidence type="ECO:0000259" key="6">
    <source>
        <dbReference type="Pfam" id="PF25917"/>
    </source>
</evidence>
<dbReference type="InterPro" id="IPR058626">
    <property type="entry name" value="MdtA-like_b-barrel"/>
</dbReference>
<feature type="signal peptide" evidence="4">
    <location>
        <begin position="1"/>
        <end position="26"/>
    </location>
</feature>